<organism evidence="1">
    <name type="scientific">marine sediment metagenome</name>
    <dbReference type="NCBI Taxonomy" id="412755"/>
    <lineage>
        <taxon>unclassified sequences</taxon>
        <taxon>metagenomes</taxon>
        <taxon>ecological metagenomes</taxon>
    </lineage>
</organism>
<dbReference type="AlphaFoldDB" id="A0A0F8Y3Q8"/>
<dbReference type="InterPro" id="IPR001130">
    <property type="entry name" value="TatD-like"/>
</dbReference>
<dbReference type="Pfam" id="PF01026">
    <property type="entry name" value="TatD_DNase"/>
    <property type="match status" value="1"/>
</dbReference>
<protein>
    <submittedName>
        <fullName evidence="1">Uncharacterized protein</fullName>
    </submittedName>
</protein>
<name>A0A0F8Y3Q8_9ZZZZ</name>
<dbReference type="PANTHER" id="PTHR46124:SF2">
    <property type="entry name" value="D-AMINOACYL-TRNA DEACYLASE"/>
    <property type="match status" value="1"/>
</dbReference>
<dbReference type="EMBL" id="LAZR01059225">
    <property type="protein sequence ID" value="KKK68250.1"/>
    <property type="molecule type" value="Genomic_DNA"/>
</dbReference>
<comment type="caution">
    <text evidence="1">The sequence shown here is derived from an EMBL/GenBank/DDBJ whole genome shotgun (WGS) entry which is preliminary data.</text>
</comment>
<dbReference type="GO" id="GO:0016788">
    <property type="term" value="F:hydrolase activity, acting on ester bonds"/>
    <property type="evidence" value="ECO:0007669"/>
    <property type="project" value="InterPro"/>
</dbReference>
<proteinExistence type="predicted"/>
<gene>
    <name evidence="1" type="ORF">LCGC14_2945940</name>
</gene>
<dbReference type="Gene3D" id="3.20.20.140">
    <property type="entry name" value="Metal-dependent hydrolases"/>
    <property type="match status" value="1"/>
</dbReference>
<dbReference type="SUPFAM" id="SSF51556">
    <property type="entry name" value="Metallo-dependent hydrolases"/>
    <property type="match status" value="1"/>
</dbReference>
<sequence>MELIDTHAHFTFPELQAGVTSWVTVATEPGGLEKAIDLAEKFENMHVALGYHTHYAKDVTVDDLSQLKQLAASDSVVAVGETGLDYHYNFSKQDAQKDIFRAQLNIAAELKKPIILNKRPISELLIEGYERTCYVQPENDPCGFCGSTNTLRWRLKKLVFMFWVYKQAVECKDCIWEDVVDSKTKPKKKLKRVPVATKTTSDKFKALPRDIQIELLKKSGVI</sequence>
<dbReference type="GO" id="GO:0005829">
    <property type="term" value="C:cytosol"/>
    <property type="evidence" value="ECO:0007669"/>
    <property type="project" value="TreeGrafter"/>
</dbReference>
<accession>A0A0F8Y3Q8</accession>
<dbReference type="PANTHER" id="PTHR46124">
    <property type="entry name" value="D-AMINOACYL-TRNA DEACYLASE"/>
    <property type="match status" value="1"/>
</dbReference>
<dbReference type="InterPro" id="IPR032466">
    <property type="entry name" value="Metal_Hydrolase"/>
</dbReference>
<evidence type="ECO:0000313" key="1">
    <source>
        <dbReference type="EMBL" id="KKK68250.1"/>
    </source>
</evidence>
<reference evidence="1" key="1">
    <citation type="journal article" date="2015" name="Nature">
        <title>Complex archaea that bridge the gap between prokaryotes and eukaryotes.</title>
        <authorList>
            <person name="Spang A."/>
            <person name="Saw J.H."/>
            <person name="Jorgensen S.L."/>
            <person name="Zaremba-Niedzwiedzka K."/>
            <person name="Martijn J."/>
            <person name="Lind A.E."/>
            <person name="van Eijk R."/>
            <person name="Schleper C."/>
            <person name="Guy L."/>
            <person name="Ettema T.J."/>
        </authorList>
    </citation>
    <scope>NUCLEOTIDE SEQUENCE</scope>
</reference>